<dbReference type="SUPFAM" id="SSF50998">
    <property type="entry name" value="Quinoprotein alcohol dehydrogenase-like"/>
    <property type="match status" value="1"/>
</dbReference>
<evidence type="ECO:0000259" key="1">
    <source>
        <dbReference type="Pfam" id="PF25293"/>
    </source>
</evidence>
<dbReference type="InterPro" id="IPR011047">
    <property type="entry name" value="Quinoprotein_ADH-like_sf"/>
</dbReference>
<proteinExistence type="predicted"/>
<sequence length="146" mass="16173">MAAATRRELHICTDVRMIVSVGRDANIVRAWEQESGTVVWETQIHSAVVTRPISVIASSESVVFVLDDRSLSALSLLTGQIKWAVQMDKNRDWIGAVQGTQLVTVIGGIKDQQVDIYRYDSQSGVSTKKQTIAAPWFSNERLVSVE</sequence>
<gene>
    <name evidence="2" type="ORF">ASIM_LOCUS3313</name>
</gene>
<accession>A0A0M3J7C7</accession>
<protein>
    <submittedName>
        <fullName evidence="4">ER membrane protein complex subunit 1</fullName>
    </submittedName>
</protein>
<reference evidence="2 3" key="2">
    <citation type="submission" date="2018-11" db="EMBL/GenBank/DDBJ databases">
        <authorList>
            <consortium name="Pathogen Informatics"/>
        </authorList>
    </citation>
    <scope>NUCLEOTIDE SEQUENCE [LARGE SCALE GENOMIC DNA]</scope>
</reference>
<name>A0A0M3J7C7_ANISI</name>
<reference evidence="4" key="1">
    <citation type="submission" date="2017-02" db="UniProtKB">
        <authorList>
            <consortium name="WormBaseParasite"/>
        </authorList>
    </citation>
    <scope>IDENTIFICATION</scope>
</reference>
<evidence type="ECO:0000313" key="4">
    <source>
        <dbReference type="WBParaSite" id="ASIM_0000347101-mRNA-1"/>
    </source>
</evidence>
<dbReference type="InterPro" id="IPR015943">
    <property type="entry name" value="WD40/YVTN_repeat-like_dom_sf"/>
</dbReference>
<keyword evidence="3" id="KW-1185">Reference proteome</keyword>
<feature type="domain" description="EMC1 first beta-propeller" evidence="1">
    <location>
        <begin position="16"/>
        <end position="141"/>
    </location>
</feature>
<evidence type="ECO:0000313" key="2">
    <source>
        <dbReference type="EMBL" id="VDK21537.1"/>
    </source>
</evidence>
<dbReference type="Proteomes" id="UP000267096">
    <property type="component" value="Unassembled WGS sequence"/>
</dbReference>
<dbReference type="WBParaSite" id="ASIM_0000347101-mRNA-1">
    <property type="protein sequence ID" value="ASIM_0000347101-mRNA-1"/>
    <property type="gene ID" value="ASIM_0000347101"/>
</dbReference>
<dbReference type="EMBL" id="UYRR01005044">
    <property type="protein sequence ID" value="VDK21537.1"/>
    <property type="molecule type" value="Genomic_DNA"/>
</dbReference>
<organism evidence="4">
    <name type="scientific">Anisakis simplex</name>
    <name type="common">Herring worm</name>
    <dbReference type="NCBI Taxonomy" id="6269"/>
    <lineage>
        <taxon>Eukaryota</taxon>
        <taxon>Metazoa</taxon>
        <taxon>Ecdysozoa</taxon>
        <taxon>Nematoda</taxon>
        <taxon>Chromadorea</taxon>
        <taxon>Rhabditida</taxon>
        <taxon>Spirurina</taxon>
        <taxon>Ascaridomorpha</taxon>
        <taxon>Ascaridoidea</taxon>
        <taxon>Anisakidae</taxon>
        <taxon>Anisakis</taxon>
        <taxon>Anisakis simplex complex</taxon>
    </lineage>
</organism>
<dbReference type="Pfam" id="PF25293">
    <property type="entry name" value="Beta-prop_EMC1_N"/>
    <property type="match status" value="1"/>
</dbReference>
<dbReference type="AlphaFoldDB" id="A0A0M3J7C7"/>
<dbReference type="InterPro" id="IPR058545">
    <property type="entry name" value="Beta-prop_EMC1_1st"/>
</dbReference>
<evidence type="ECO:0000313" key="3">
    <source>
        <dbReference type="Proteomes" id="UP000267096"/>
    </source>
</evidence>
<dbReference type="Gene3D" id="2.130.10.10">
    <property type="entry name" value="YVTN repeat-like/Quinoprotein amine dehydrogenase"/>
    <property type="match status" value="1"/>
</dbReference>